<sequence>MELLLVLVLLLLLFGAAVFEFNSMGRGASVSAGGDRLESLFRFARSESERTGRKIRIRFAAKDTLQFAEMNLAKPDGGNSPVPLSPSPDRKGLIAEWEPNPLDQPGQFAQIPQSVHFTDGVDNLVMVDSVKLTDLDSQLASQLSANATLSDSNSTTILGLSGPSVIHFYPDGSCDSVKVQLADRNPDNPNKEIVELIGLTGSVHRETIEITSEQTVLMETNGVAQPVRPSGQAQPKP</sequence>
<dbReference type="EMBL" id="UINC01003764">
    <property type="protein sequence ID" value="SVA09058.1"/>
    <property type="molecule type" value="Genomic_DNA"/>
</dbReference>
<protein>
    <recommendedName>
        <fullName evidence="2">General secretion pathway GspH domain-containing protein</fullName>
    </recommendedName>
</protein>
<gene>
    <name evidence="1" type="ORF">METZ01_LOCUS61912</name>
</gene>
<name>A0A381T0G5_9ZZZZ</name>
<evidence type="ECO:0000313" key="1">
    <source>
        <dbReference type="EMBL" id="SVA09058.1"/>
    </source>
</evidence>
<reference evidence="1" key="1">
    <citation type="submission" date="2018-05" db="EMBL/GenBank/DDBJ databases">
        <authorList>
            <person name="Lanie J.A."/>
            <person name="Ng W.-L."/>
            <person name="Kazmierczak K.M."/>
            <person name="Andrzejewski T.M."/>
            <person name="Davidsen T.M."/>
            <person name="Wayne K.J."/>
            <person name="Tettelin H."/>
            <person name="Glass J.I."/>
            <person name="Rusch D."/>
            <person name="Podicherti R."/>
            <person name="Tsui H.-C.T."/>
            <person name="Winkler M.E."/>
        </authorList>
    </citation>
    <scope>NUCLEOTIDE SEQUENCE</scope>
</reference>
<proteinExistence type="predicted"/>
<organism evidence="1">
    <name type="scientific">marine metagenome</name>
    <dbReference type="NCBI Taxonomy" id="408172"/>
    <lineage>
        <taxon>unclassified sequences</taxon>
        <taxon>metagenomes</taxon>
        <taxon>ecological metagenomes</taxon>
    </lineage>
</organism>
<accession>A0A381T0G5</accession>
<dbReference type="AlphaFoldDB" id="A0A381T0G5"/>
<evidence type="ECO:0008006" key="2">
    <source>
        <dbReference type="Google" id="ProtNLM"/>
    </source>
</evidence>